<evidence type="ECO:0000313" key="4">
    <source>
        <dbReference type="Proteomes" id="UP000092967"/>
    </source>
</evidence>
<dbReference type="EMBL" id="CP014224">
    <property type="protein sequence ID" value="ANW95252.1"/>
    <property type="molecule type" value="Genomic_DNA"/>
</dbReference>
<dbReference type="SUPFAM" id="SSF47027">
    <property type="entry name" value="Acyl-CoA binding protein"/>
    <property type="match status" value="1"/>
</dbReference>
<dbReference type="STRING" id="1790137.AXE80_02660"/>
<dbReference type="Gene3D" id="1.20.80.10">
    <property type="match status" value="1"/>
</dbReference>
<dbReference type="RefSeq" id="WP_068824357.1">
    <property type="nucleotide sequence ID" value="NZ_CP014224.1"/>
</dbReference>
<reference evidence="3 4" key="1">
    <citation type="submission" date="2016-02" db="EMBL/GenBank/DDBJ databases">
        <authorList>
            <person name="Wen L."/>
            <person name="He K."/>
            <person name="Yang H."/>
        </authorList>
    </citation>
    <scope>NUCLEOTIDE SEQUENCE [LARGE SCALE GENOMIC DNA]</scope>
    <source>
        <strain evidence="3 4">CZ1127</strain>
    </source>
</reference>
<dbReference type="PANTHER" id="PTHR23310:SF62">
    <property type="entry name" value="ACYL-COA BINDING PROTEIN 1, ISOFORM A"/>
    <property type="match status" value="1"/>
</dbReference>
<dbReference type="InterPro" id="IPR014352">
    <property type="entry name" value="FERM/acyl-CoA-bd_prot_sf"/>
</dbReference>
<dbReference type="PANTHER" id="PTHR23310">
    <property type="entry name" value="ACYL-COA-BINDING PROTEIN, ACBP"/>
    <property type="match status" value="1"/>
</dbReference>
<keyword evidence="1" id="KW-0446">Lipid-binding</keyword>
<accession>A0A1B1Y390</accession>
<sequence>MSDDSLLKERFNKAVKLALEMDTLPPDIMLEFYAYYKQATKGDDFSFNANQEQDLRSSFKYNAWMQLRGISPKKAQKEYIKLVEKYTNQKIS</sequence>
<dbReference type="GO" id="GO:0006631">
    <property type="term" value="P:fatty acid metabolic process"/>
    <property type="evidence" value="ECO:0007669"/>
    <property type="project" value="TreeGrafter"/>
</dbReference>
<dbReference type="InterPro" id="IPR035984">
    <property type="entry name" value="Acyl-CoA-binding_sf"/>
</dbReference>
<organism evidence="3 4">
    <name type="scientific">Wenyingzhuangia fucanilytica</name>
    <dbReference type="NCBI Taxonomy" id="1790137"/>
    <lineage>
        <taxon>Bacteria</taxon>
        <taxon>Pseudomonadati</taxon>
        <taxon>Bacteroidota</taxon>
        <taxon>Flavobacteriia</taxon>
        <taxon>Flavobacteriales</taxon>
        <taxon>Flavobacteriaceae</taxon>
        <taxon>Wenyingzhuangia</taxon>
    </lineage>
</organism>
<evidence type="ECO:0000256" key="1">
    <source>
        <dbReference type="ARBA" id="ARBA00023121"/>
    </source>
</evidence>
<keyword evidence="4" id="KW-1185">Reference proteome</keyword>
<dbReference type="PROSITE" id="PS51228">
    <property type="entry name" value="ACB_2"/>
    <property type="match status" value="1"/>
</dbReference>
<gene>
    <name evidence="3" type="ORF">AXE80_02660</name>
</gene>
<dbReference type="GO" id="GO:0000062">
    <property type="term" value="F:fatty-acyl-CoA binding"/>
    <property type="evidence" value="ECO:0007669"/>
    <property type="project" value="InterPro"/>
</dbReference>
<evidence type="ECO:0000313" key="3">
    <source>
        <dbReference type="EMBL" id="ANW95252.1"/>
    </source>
</evidence>
<name>A0A1B1Y390_9FLAO</name>
<protein>
    <recommendedName>
        <fullName evidence="2">ACB domain-containing protein</fullName>
    </recommendedName>
</protein>
<dbReference type="Proteomes" id="UP000092967">
    <property type="component" value="Chromosome"/>
</dbReference>
<dbReference type="InterPro" id="IPR000582">
    <property type="entry name" value="Acyl-CoA-binding_protein"/>
</dbReference>
<proteinExistence type="predicted"/>
<dbReference type="KEGG" id="wfu:AXE80_02660"/>
<feature type="domain" description="ACB" evidence="2">
    <location>
        <begin position="7"/>
        <end position="92"/>
    </location>
</feature>
<dbReference type="Pfam" id="PF00887">
    <property type="entry name" value="ACBP"/>
    <property type="match status" value="1"/>
</dbReference>
<evidence type="ECO:0000259" key="2">
    <source>
        <dbReference type="PROSITE" id="PS51228"/>
    </source>
</evidence>
<dbReference type="OrthoDB" id="981216at2"/>
<dbReference type="AlphaFoldDB" id="A0A1B1Y390"/>